<dbReference type="STRING" id="77586.A0A0D9W9V7"/>
<feature type="region of interest" description="Disordered" evidence="10">
    <location>
        <begin position="1"/>
        <end position="89"/>
    </location>
</feature>
<feature type="compositionally biased region" description="Polar residues" evidence="10">
    <location>
        <begin position="1"/>
        <end position="16"/>
    </location>
</feature>
<dbReference type="GO" id="GO:0003743">
    <property type="term" value="F:translation initiation factor activity"/>
    <property type="evidence" value="ECO:0007669"/>
    <property type="project" value="UniProtKB-KW"/>
</dbReference>
<dbReference type="eggNOG" id="KOG1770">
    <property type="taxonomic scope" value="Eukaryota"/>
</dbReference>
<feature type="domain" description="SUI1" evidence="11">
    <location>
        <begin position="148"/>
        <end position="218"/>
    </location>
</feature>
<evidence type="ECO:0000313" key="12">
    <source>
        <dbReference type="EnsemblPlants" id="LPERR04G21750.1"/>
    </source>
</evidence>
<dbReference type="NCBIfam" id="TIGR01160">
    <property type="entry name" value="SUI1_MOF2"/>
    <property type="match status" value="1"/>
</dbReference>
<comment type="similarity">
    <text evidence="2">Belongs to the SUI1 family.</text>
</comment>
<dbReference type="PROSITE" id="PS50296">
    <property type="entry name" value="SUI1"/>
    <property type="match status" value="1"/>
</dbReference>
<dbReference type="InterPro" id="IPR001950">
    <property type="entry name" value="SUI1"/>
</dbReference>
<reference evidence="12 13" key="1">
    <citation type="submission" date="2012-08" db="EMBL/GenBank/DDBJ databases">
        <title>Oryza genome evolution.</title>
        <authorList>
            <person name="Wing R.A."/>
        </authorList>
    </citation>
    <scope>NUCLEOTIDE SEQUENCE</scope>
</reference>
<evidence type="ECO:0000256" key="5">
    <source>
        <dbReference type="ARBA" id="ARBA00022917"/>
    </source>
</evidence>
<dbReference type="FunFam" id="3.30.780.10:FF:000001">
    <property type="entry name" value="Eukaryotic translation initiation factor SUI1"/>
    <property type="match status" value="1"/>
</dbReference>
<organism evidence="12 13">
    <name type="scientific">Leersia perrieri</name>
    <dbReference type="NCBI Taxonomy" id="77586"/>
    <lineage>
        <taxon>Eukaryota</taxon>
        <taxon>Viridiplantae</taxon>
        <taxon>Streptophyta</taxon>
        <taxon>Embryophyta</taxon>
        <taxon>Tracheophyta</taxon>
        <taxon>Spermatophyta</taxon>
        <taxon>Magnoliopsida</taxon>
        <taxon>Liliopsida</taxon>
        <taxon>Poales</taxon>
        <taxon>Poaceae</taxon>
        <taxon>BOP clade</taxon>
        <taxon>Oryzoideae</taxon>
        <taxon>Oryzeae</taxon>
        <taxon>Oryzinae</taxon>
        <taxon>Leersia</taxon>
    </lineage>
</organism>
<feature type="compositionally biased region" description="Basic residues" evidence="10">
    <location>
        <begin position="80"/>
        <end position="89"/>
    </location>
</feature>
<evidence type="ECO:0000256" key="8">
    <source>
        <dbReference type="ARBA" id="ARBA00075362"/>
    </source>
</evidence>
<comment type="function">
    <text evidence="1">Probably involved in translation.</text>
</comment>
<dbReference type="SUPFAM" id="SSF55159">
    <property type="entry name" value="eIF1-like"/>
    <property type="match status" value="1"/>
</dbReference>
<evidence type="ECO:0000256" key="7">
    <source>
        <dbReference type="ARBA" id="ARBA00070288"/>
    </source>
</evidence>
<feature type="compositionally biased region" description="Low complexity" evidence="10">
    <location>
        <begin position="17"/>
        <end position="56"/>
    </location>
</feature>
<dbReference type="AlphaFoldDB" id="A0A0D9W9V7"/>
<dbReference type="EnsemblPlants" id="LPERR04G21750.1">
    <property type="protein sequence ID" value="LPERR04G21750.1"/>
    <property type="gene ID" value="LPERR04G21750"/>
</dbReference>
<keyword evidence="4" id="KW-0810">Translation regulation</keyword>
<protein>
    <recommendedName>
        <fullName evidence="7">Protein translation factor SUI1 homolog</fullName>
    </recommendedName>
    <alternativeName>
        <fullName evidence="8">Protein GOS2</fullName>
    </alternativeName>
    <alternativeName>
        <fullName evidence="9">Protein eIF1</fullName>
    </alternativeName>
    <alternativeName>
        <fullName evidence="6">Translation initiation factor 1</fullName>
    </alternativeName>
</protein>
<sequence>MQKTNANKTNPPAISTSKIPKSAAVSPPSSPSPSKLATTTTKLPPPQASSLWAASSSDDDSDTEATAITAPPPPPASKKTTTKKYTKNRLPSKNKYLLSMNLGIDDPLMSSDPSAAATELSLPGAYDPFADAQGEDGGVGGGGGGDYVHLRVQQRNGRKTLTSVQGLGGEYNYGKVLRDLKRELCCNGTVVEDQELGKIIQLQGDHRGRVAAFLAKSGMVHEDNIKVHGF</sequence>
<accession>A0A0D9W9V7</accession>
<evidence type="ECO:0000256" key="6">
    <source>
        <dbReference type="ARBA" id="ARBA00031826"/>
    </source>
</evidence>
<dbReference type="Gene3D" id="3.30.780.10">
    <property type="entry name" value="SUI1-like domain"/>
    <property type="match status" value="1"/>
</dbReference>
<proteinExistence type="inferred from homology"/>
<dbReference type="Proteomes" id="UP000032180">
    <property type="component" value="Chromosome 4"/>
</dbReference>
<dbReference type="PANTHER" id="PTHR10388">
    <property type="entry name" value="EUKARYOTIC TRANSLATION INITIATION FACTOR SUI1"/>
    <property type="match status" value="1"/>
</dbReference>
<evidence type="ECO:0000256" key="9">
    <source>
        <dbReference type="ARBA" id="ARBA00083220"/>
    </source>
</evidence>
<dbReference type="CDD" id="cd11566">
    <property type="entry name" value="eIF1_SUI1"/>
    <property type="match status" value="1"/>
</dbReference>
<dbReference type="GO" id="GO:0003729">
    <property type="term" value="F:mRNA binding"/>
    <property type="evidence" value="ECO:0007669"/>
    <property type="project" value="UniProtKB-ARBA"/>
</dbReference>
<evidence type="ECO:0000259" key="11">
    <source>
        <dbReference type="PROSITE" id="PS50296"/>
    </source>
</evidence>
<reference evidence="12" key="3">
    <citation type="submission" date="2015-04" db="UniProtKB">
        <authorList>
            <consortium name="EnsemblPlants"/>
        </authorList>
    </citation>
    <scope>IDENTIFICATION</scope>
</reference>
<keyword evidence="13" id="KW-1185">Reference proteome</keyword>
<reference evidence="13" key="2">
    <citation type="submission" date="2013-12" db="EMBL/GenBank/DDBJ databases">
        <authorList>
            <person name="Yu Y."/>
            <person name="Lee S."/>
            <person name="de Baynast K."/>
            <person name="Wissotski M."/>
            <person name="Liu L."/>
            <person name="Talag J."/>
            <person name="Goicoechea J."/>
            <person name="Angelova A."/>
            <person name="Jetty R."/>
            <person name="Kudrna D."/>
            <person name="Golser W."/>
            <person name="Rivera L."/>
            <person name="Zhang J."/>
            <person name="Wing R."/>
        </authorList>
    </citation>
    <scope>NUCLEOTIDE SEQUENCE</scope>
</reference>
<evidence type="ECO:0000256" key="2">
    <source>
        <dbReference type="ARBA" id="ARBA00005422"/>
    </source>
</evidence>
<evidence type="ECO:0000313" key="13">
    <source>
        <dbReference type="Proteomes" id="UP000032180"/>
    </source>
</evidence>
<keyword evidence="3" id="KW-0396">Initiation factor</keyword>
<evidence type="ECO:0000256" key="3">
    <source>
        <dbReference type="ARBA" id="ARBA00022540"/>
    </source>
</evidence>
<dbReference type="Pfam" id="PF01253">
    <property type="entry name" value="SUI1"/>
    <property type="match status" value="1"/>
</dbReference>
<evidence type="ECO:0000256" key="10">
    <source>
        <dbReference type="SAM" id="MobiDB-lite"/>
    </source>
</evidence>
<name>A0A0D9W9V7_9ORYZ</name>
<dbReference type="InterPro" id="IPR036877">
    <property type="entry name" value="SUI1_dom_sf"/>
</dbReference>
<keyword evidence="5" id="KW-0648">Protein biosynthesis</keyword>
<dbReference type="HOGENOM" id="CLU_1162705_0_0_1"/>
<dbReference type="InterPro" id="IPR005874">
    <property type="entry name" value="SUI1_euk"/>
</dbReference>
<evidence type="ECO:0000256" key="4">
    <source>
        <dbReference type="ARBA" id="ARBA00022845"/>
    </source>
</evidence>
<evidence type="ECO:0000256" key="1">
    <source>
        <dbReference type="ARBA" id="ARBA00003130"/>
    </source>
</evidence>
<dbReference type="GO" id="GO:0006417">
    <property type="term" value="P:regulation of translation"/>
    <property type="evidence" value="ECO:0007669"/>
    <property type="project" value="UniProtKB-KW"/>
</dbReference>
<dbReference type="Gramene" id="LPERR04G21750.1">
    <property type="protein sequence ID" value="LPERR04G21750.1"/>
    <property type="gene ID" value="LPERR04G21750"/>
</dbReference>